<dbReference type="InterPro" id="IPR036890">
    <property type="entry name" value="HATPase_C_sf"/>
</dbReference>
<dbReference type="SUPFAM" id="SSF55874">
    <property type="entry name" value="ATPase domain of HSP90 chaperone/DNA topoisomerase II/histidine kinase"/>
    <property type="match status" value="1"/>
</dbReference>
<dbReference type="InterPro" id="IPR050595">
    <property type="entry name" value="Bact_response_regulator"/>
</dbReference>
<dbReference type="SMART" id="SM00448">
    <property type="entry name" value="REC"/>
    <property type="match status" value="1"/>
</dbReference>
<dbReference type="PANTHER" id="PTHR44591">
    <property type="entry name" value="STRESS RESPONSE REGULATOR PROTEIN 1"/>
    <property type="match status" value="1"/>
</dbReference>
<keyword evidence="5" id="KW-1185">Reference proteome</keyword>
<dbReference type="GO" id="GO:0000160">
    <property type="term" value="P:phosphorelay signal transduction system"/>
    <property type="evidence" value="ECO:0007669"/>
    <property type="project" value="InterPro"/>
</dbReference>
<organism evidence="4 5">
    <name type="scientific">Solidesulfovibrio magneticus (strain ATCC 700980 / DSM 13731 / RS-1)</name>
    <name type="common">Desulfovibrio magneticus</name>
    <dbReference type="NCBI Taxonomy" id="573370"/>
    <lineage>
        <taxon>Bacteria</taxon>
        <taxon>Pseudomonadati</taxon>
        <taxon>Thermodesulfobacteriota</taxon>
        <taxon>Desulfovibrionia</taxon>
        <taxon>Desulfovibrionales</taxon>
        <taxon>Desulfovibrionaceae</taxon>
        <taxon>Solidesulfovibrio</taxon>
    </lineage>
</organism>
<dbReference type="eggNOG" id="COG0745">
    <property type="taxonomic scope" value="Bacteria"/>
</dbReference>
<evidence type="ECO:0000313" key="4">
    <source>
        <dbReference type="EMBL" id="BAH76524.1"/>
    </source>
</evidence>
<reference evidence="4 5" key="1">
    <citation type="journal article" date="2009" name="Genome Res.">
        <title>Whole genome sequence of Desulfovibrio magneticus strain RS-1 revealed common gene clusters in magnetotactic bacteria.</title>
        <authorList>
            <person name="Nakazawa H."/>
            <person name="Arakaki A."/>
            <person name="Narita-Yamada S."/>
            <person name="Yashiro I."/>
            <person name="Jinno K."/>
            <person name="Aoki N."/>
            <person name="Tsuruyama A."/>
            <person name="Okamura Y."/>
            <person name="Tanikawa S."/>
            <person name="Fujita N."/>
            <person name="Takeyama H."/>
            <person name="Matsunaga T."/>
        </authorList>
    </citation>
    <scope>NUCLEOTIDE SEQUENCE [LARGE SCALE GENOMIC DNA]</scope>
    <source>
        <strain evidence="5">ATCC 700980 / DSM 13731 / RS-1</strain>
    </source>
</reference>
<dbReference type="InterPro" id="IPR001789">
    <property type="entry name" value="Sig_transdc_resp-reg_receiver"/>
</dbReference>
<dbReference type="PANTHER" id="PTHR44591:SF3">
    <property type="entry name" value="RESPONSE REGULATORY DOMAIN-CONTAINING PROTEIN"/>
    <property type="match status" value="1"/>
</dbReference>
<keyword evidence="1 2" id="KW-0597">Phosphoprotein</keyword>
<dbReference type="Proteomes" id="UP000009071">
    <property type="component" value="Chromosome"/>
</dbReference>
<evidence type="ECO:0000256" key="1">
    <source>
        <dbReference type="ARBA" id="ARBA00022553"/>
    </source>
</evidence>
<dbReference type="CDD" id="cd16936">
    <property type="entry name" value="HATPase_RsbW-like"/>
    <property type="match status" value="1"/>
</dbReference>
<dbReference type="Pfam" id="PF00072">
    <property type="entry name" value="Response_reg"/>
    <property type="match status" value="1"/>
</dbReference>
<name>C4XIE9_SOLM1</name>
<protein>
    <submittedName>
        <fullName evidence="4">Response regulator receiver protein</fullName>
    </submittedName>
</protein>
<dbReference type="InterPro" id="IPR011006">
    <property type="entry name" value="CheY-like_superfamily"/>
</dbReference>
<dbReference type="HOGENOM" id="CLU_073056_0_0_7"/>
<dbReference type="PROSITE" id="PS50110">
    <property type="entry name" value="RESPONSE_REGULATORY"/>
    <property type="match status" value="1"/>
</dbReference>
<feature type="domain" description="Response regulatory" evidence="3">
    <location>
        <begin position="4"/>
        <end position="122"/>
    </location>
</feature>
<feature type="modified residue" description="4-aspartylphosphate" evidence="2">
    <location>
        <position position="55"/>
    </location>
</feature>
<dbReference type="AlphaFoldDB" id="C4XIE9"/>
<gene>
    <name evidence="4" type="ordered locus">DMR_30330</name>
</gene>
<sequence length="302" mass="33823">MNKNILVVEDDKLSANLIESYLTKFGYAVTCAADGESAWNILLQDTTRFKCILLDYMLPDIDGMEVLHRIKKAPGLSEIPVIFVTSLNDVETIQNAFAHGAFSYLTKPLDIKLMKSIVHAAIDRCKINFDIAKDRQESERSLELLNSGIFHCRTLDEAQLLAKTLAMACPDSGKVSSGLLELLINGIEHGMLDITYDDKTKLVLSESWKEEVNRRLKLKCYLDKKVTVLFERKFGEIVLTIRDDGPGFDCQCYLEFDPARAMHPHGRGIAMACMFNLDNVEFLGNGNTVRVTISTGHNSPTL</sequence>
<accession>C4XIE9</accession>
<dbReference type="STRING" id="573370.DMR_30330"/>
<dbReference type="KEGG" id="dma:DMR_30330"/>
<evidence type="ECO:0000313" key="5">
    <source>
        <dbReference type="Proteomes" id="UP000009071"/>
    </source>
</evidence>
<dbReference type="Gene3D" id="3.40.50.2300">
    <property type="match status" value="1"/>
</dbReference>
<dbReference type="CDD" id="cd17574">
    <property type="entry name" value="REC_OmpR"/>
    <property type="match status" value="1"/>
</dbReference>
<evidence type="ECO:0000259" key="3">
    <source>
        <dbReference type="PROSITE" id="PS50110"/>
    </source>
</evidence>
<dbReference type="SUPFAM" id="SSF52172">
    <property type="entry name" value="CheY-like"/>
    <property type="match status" value="1"/>
</dbReference>
<proteinExistence type="predicted"/>
<dbReference type="Gene3D" id="3.30.565.10">
    <property type="entry name" value="Histidine kinase-like ATPase, C-terminal domain"/>
    <property type="match status" value="1"/>
</dbReference>
<dbReference type="EMBL" id="AP010904">
    <property type="protein sequence ID" value="BAH76524.1"/>
    <property type="molecule type" value="Genomic_DNA"/>
</dbReference>
<evidence type="ECO:0000256" key="2">
    <source>
        <dbReference type="PROSITE-ProRule" id="PRU00169"/>
    </source>
</evidence>